<evidence type="ECO:0000313" key="3">
    <source>
        <dbReference type="Proteomes" id="UP000094569"/>
    </source>
</evidence>
<accession>A0A1E3B7Y8</accession>
<feature type="region of interest" description="Disordered" evidence="1">
    <location>
        <begin position="30"/>
        <end position="61"/>
    </location>
</feature>
<reference evidence="2 3" key="1">
    <citation type="journal article" date="2016" name="BMC Genomics">
        <title>Comparative genomic and transcriptomic analyses of the Fuzhuan brick tea-fermentation fungus Aspergillus cristatus.</title>
        <authorList>
            <person name="Ge Y."/>
            <person name="Wang Y."/>
            <person name="Liu Y."/>
            <person name="Tan Y."/>
            <person name="Ren X."/>
            <person name="Zhang X."/>
            <person name="Hyde K.D."/>
            <person name="Liu Y."/>
            <person name="Liu Z."/>
        </authorList>
    </citation>
    <scope>NUCLEOTIDE SEQUENCE [LARGE SCALE GENOMIC DNA]</scope>
    <source>
        <strain evidence="2 3">GZAAS20.1005</strain>
    </source>
</reference>
<organism evidence="2 3">
    <name type="scientific">Aspergillus cristatus</name>
    <name type="common">Chinese Fuzhuan brick tea-fermentation fungus</name>
    <name type="synonym">Eurotium cristatum</name>
    <dbReference type="NCBI Taxonomy" id="573508"/>
    <lineage>
        <taxon>Eukaryota</taxon>
        <taxon>Fungi</taxon>
        <taxon>Dikarya</taxon>
        <taxon>Ascomycota</taxon>
        <taxon>Pezizomycotina</taxon>
        <taxon>Eurotiomycetes</taxon>
        <taxon>Eurotiomycetidae</taxon>
        <taxon>Eurotiales</taxon>
        <taxon>Aspergillaceae</taxon>
        <taxon>Aspergillus</taxon>
        <taxon>Aspergillus subgen. Aspergillus</taxon>
    </lineage>
</organism>
<comment type="caution">
    <text evidence="2">The sequence shown here is derived from an EMBL/GenBank/DDBJ whole genome shotgun (WGS) entry which is preliminary data.</text>
</comment>
<sequence>MENVKRQLAEVKAEHDAFGSQIAQLVMDGANGHQASSTPAPAVRKSTKIPDALMLTDGKEP</sequence>
<dbReference type="EMBL" id="JXNT01000010">
    <property type="protein sequence ID" value="ODM16891.1"/>
    <property type="molecule type" value="Genomic_DNA"/>
</dbReference>
<proteinExistence type="predicted"/>
<keyword evidence="3" id="KW-1185">Reference proteome</keyword>
<dbReference type="VEuPathDB" id="FungiDB:SI65_07856"/>
<dbReference type="AlphaFoldDB" id="A0A1E3B7Y8"/>
<evidence type="ECO:0000313" key="2">
    <source>
        <dbReference type="EMBL" id="ODM16891.1"/>
    </source>
</evidence>
<name>A0A1E3B7Y8_ASPCR</name>
<protein>
    <submittedName>
        <fullName evidence="2">Uncharacterized protein</fullName>
    </submittedName>
</protein>
<evidence type="ECO:0000256" key="1">
    <source>
        <dbReference type="SAM" id="MobiDB-lite"/>
    </source>
</evidence>
<gene>
    <name evidence="2" type="ORF">SI65_07856</name>
</gene>
<dbReference type="Proteomes" id="UP000094569">
    <property type="component" value="Unassembled WGS sequence"/>
</dbReference>